<dbReference type="SUPFAM" id="SSF50249">
    <property type="entry name" value="Nucleic acid-binding proteins"/>
    <property type="match status" value="1"/>
</dbReference>
<dbReference type="STRING" id="2512241.A0A553ID91"/>
<evidence type="ECO:0000259" key="7">
    <source>
        <dbReference type="Pfam" id="PF00575"/>
    </source>
</evidence>
<dbReference type="PANTHER" id="PTHR12709">
    <property type="entry name" value="DNA-DIRECTED RNA POLYMERASE II, III"/>
    <property type="match status" value="1"/>
</dbReference>
<keyword evidence="3 6" id="KW-0240">DNA-directed RNA polymerase</keyword>
<comment type="caution">
    <text evidence="9">The sequence shown here is derived from an EMBL/GenBank/DDBJ whole genome shotgun (WGS) entry which is preliminary data.</text>
</comment>
<dbReference type="AlphaFoldDB" id="A0A553ID91"/>
<dbReference type="GO" id="GO:0045948">
    <property type="term" value="P:positive regulation of translational initiation"/>
    <property type="evidence" value="ECO:0007669"/>
    <property type="project" value="TreeGrafter"/>
</dbReference>
<dbReference type="Pfam" id="PF00575">
    <property type="entry name" value="S1"/>
    <property type="match status" value="1"/>
</dbReference>
<sequence>MFFLYNLERRVTLHPSYFGKNMHELVTGKLLKDVEGTCTGSYYIISIMDTFDISEGRILPGSGLAEFTVGYRAVVWRPFKGETVDAVVVSVNQHGFFAEAGPLRIFVSTHLIPQDTKWDPNATPPQFTNNEDTTIEVGTHVRVKILGTRAEVGELWAIGSIKEDYLGYAPSCNNRYSSFLADYKINPAHYRFDVNQTFLLTVDIDYALVGARSPLGCRENKQLSRVAKARSYRTDPIYAVDLQQRFISIYIKGKVLLPTQRKPYHQSCRLPIRVSTL</sequence>
<evidence type="ECO:0000313" key="9">
    <source>
        <dbReference type="EMBL" id="TRX98166.1"/>
    </source>
</evidence>
<evidence type="ECO:0000259" key="8">
    <source>
        <dbReference type="Pfam" id="PF03876"/>
    </source>
</evidence>
<dbReference type="InterPro" id="IPR003029">
    <property type="entry name" value="S1_domain"/>
</dbReference>
<evidence type="ECO:0000256" key="2">
    <source>
        <dbReference type="ARBA" id="ARBA00009307"/>
    </source>
</evidence>
<dbReference type="GO" id="GO:0005665">
    <property type="term" value="C:RNA polymerase II, core complex"/>
    <property type="evidence" value="ECO:0007669"/>
    <property type="project" value="TreeGrafter"/>
</dbReference>
<dbReference type="Proteomes" id="UP000319160">
    <property type="component" value="Unassembled WGS sequence"/>
</dbReference>
<dbReference type="Gene3D" id="2.40.50.140">
    <property type="entry name" value="Nucleic acid-binding proteins"/>
    <property type="match status" value="1"/>
</dbReference>
<dbReference type="GO" id="GO:0003697">
    <property type="term" value="F:single-stranded DNA binding"/>
    <property type="evidence" value="ECO:0007669"/>
    <property type="project" value="TreeGrafter"/>
</dbReference>
<comment type="subcellular location">
    <subcellularLocation>
        <location evidence="1 6">Nucleus</location>
    </subcellularLocation>
</comment>
<keyword evidence="5 6" id="KW-0539">Nucleus</keyword>
<evidence type="ECO:0000256" key="6">
    <source>
        <dbReference type="RuleBase" id="RU369086"/>
    </source>
</evidence>
<dbReference type="GO" id="GO:0031369">
    <property type="term" value="F:translation initiation factor binding"/>
    <property type="evidence" value="ECO:0007669"/>
    <property type="project" value="TreeGrafter"/>
</dbReference>
<dbReference type="PANTHER" id="PTHR12709:SF4">
    <property type="entry name" value="DNA-DIRECTED RNA POLYMERASE II SUBUNIT RPB7"/>
    <property type="match status" value="1"/>
</dbReference>
<dbReference type="GO" id="GO:0000932">
    <property type="term" value="C:P-body"/>
    <property type="evidence" value="ECO:0007669"/>
    <property type="project" value="TreeGrafter"/>
</dbReference>
<dbReference type="InterPro" id="IPR005576">
    <property type="entry name" value="Rpb7-like_N"/>
</dbReference>
<dbReference type="CDD" id="cd04329">
    <property type="entry name" value="RNAP_II_Rpb7_N"/>
    <property type="match status" value="1"/>
</dbReference>
<feature type="domain" description="RNA polymerase Rpb7-like N-terminal" evidence="8">
    <location>
        <begin position="8"/>
        <end position="63"/>
    </location>
</feature>
<dbReference type="GO" id="GO:0006367">
    <property type="term" value="P:transcription initiation at RNA polymerase II promoter"/>
    <property type="evidence" value="ECO:0007669"/>
    <property type="project" value="TreeGrafter"/>
</dbReference>
<reference evidence="10" key="1">
    <citation type="submission" date="2019-06" db="EMBL/GenBank/DDBJ databases">
        <title>Draft genome sequence of the griseofulvin-producing fungus Xylaria cubensis strain G536.</title>
        <authorList>
            <person name="Mead M.E."/>
            <person name="Raja H.A."/>
            <person name="Steenwyk J.L."/>
            <person name="Knowles S.L."/>
            <person name="Oberlies N.H."/>
            <person name="Rokas A."/>
        </authorList>
    </citation>
    <scope>NUCLEOTIDE SEQUENCE [LARGE SCALE GENOMIC DNA]</scope>
    <source>
        <strain evidence="10">G536</strain>
    </source>
</reference>
<name>A0A553ID91_9PEZI</name>
<dbReference type="Gene3D" id="3.30.1490.120">
    <property type="entry name" value="RNA polymerase Rpb7-like, N-terminal domain"/>
    <property type="match status" value="1"/>
</dbReference>
<evidence type="ECO:0000256" key="1">
    <source>
        <dbReference type="ARBA" id="ARBA00004123"/>
    </source>
</evidence>
<comment type="similarity">
    <text evidence="2">Belongs to the eukaryotic RPB7/RPC8 RNA polymerase subunit family.</text>
</comment>
<organism evidence="9 10">
    <name type="scientific">Xylaria flabelliformis</name>
    <dbReference type="NCBI Taxonomy" id="2512241"/>
    <lineage>
        <taxon>Eukaryota</taxon>
        <taxon>Fungi</taxon>
        <taxon>Dikarya</taxon>
        <taxon>Ascomycota</taxon>
        <taxon>Pezizomycotina</taxon>
        <taxon>Sordariomycetes</taxon>
        <taxon>Xylariomycetidae</taxon>
        <taxon>Xylariales</taxon>
        <taxon>Xylariaceae</taxon>
        <taxon>Xylaria</taxon>
    </lineage>
</organism>
<evidence type="ECO:0000313" key="10">
    <source>
        <dbReference type="Proteomes" id="UP000319160"/>
    </source>
</evidence>
<dbReference type="GO" id="GO:0003727">
    <property type="term" value="F:single-stranded RNA binding"/>
    <property type="evidence" value="ECO:0007669"/>
    <property type="project" value="TreeGrafter"/>
</dbReference>
<dbReference type="CDD" id="cd04462">
    <property type="entry name" value="S1_RNAPII_Rpb7"/>
    <property type="match status" value="1"/>
</dbReference>
<gene>
    <name evidence="9" type="ORF">FHL15_000811</name>
</gene>
<evidence type="ECO:0000256" key="3">
    <source>
        <dbReference type="ARBA" id="ARBA00022478"/>
    </source>
</evidence>
<dbReference type="InterPro" id="IPR045113">
    <property type="entry name" value="Rpb7-like"/>
</dbReference>
<keyword evidence="4 6" id="KW-0804">Transcription</keyword>
<dbReference type="FunFam" id="3.30.1490.120:FF:000001">
    <property type="entry name" value="DNA-directed RNA polymerase II subunit RPB7"/>
    <property type="match status" value="1"/>
</dbReference>
<dbReference type="SUPFAM" id="SSF88798">
    <property type="entry name" value="N-terminal, heterodimerisation domain of RBP7 (RpoE)"/>
    <property type="match status" value="1"/>
</dbReference>
<dbReference type="GO" id="GO:0060213">
    <property type="term" value="P:positive regulation of nuclear-transcribed mRNA poly(A) tail shortening"/>
    <property type="evidence" value="ECO:0007669"/>
    <property type="project" value="TreeGrafter"/>
</dbReference>
<accession>A0A553ID91</accession>
<dbReference type="FunFam" id="2.40.50.140:FF:000043">
    <property type="entry name" value="DNA-directed RNA polymerase II subunit RPB7"/>
    <property type="match status" value="1"/>
</dbReference>
<protein>
    <recommendedName>
        <fullName evidence="6">DNA-directed RNA polymerase subunit</fullName>
    </recommendedName>
</protein>
<dbReference type="InterPro" id="IPR012340">
    <property type="entry name" value="NA-bd_OB-fold"/>
</dbReference>
<evidence type="ECO:0000256" key="5">
    <source>
        <dbReference type="ARBA" id="ARBA00023242"/>
    </source>
</evidence>
<dbReference type="Pfam" id="PF03876">
    <property type="entry name" value="SHS2_Rpb7-N"/>
    <property type="match status" value="1"/>
</dbReference>
<comment type="function">
    <text evidence="6">DNA-dependent RNA polymerase which catalyzes the transcription of DNA into RNA using the four ribonucleoside triphosphates as substrates.</text>
</comment>
<feature type="domain" description="S1 motif" evidence="7">
    <location>
        <begin position="78"/>
        <end position="153"/>
    </location>
</feature>
<dbReference type="EMBL" id="VFLP01000003">
    <property type="protein sequence ID" value="TRX98166.1"/>
    <property type="molecule type" value="Genomic_DNA"/>
</dbReference>
<dbReference type="OrthoDB" id="1162399at2759"/>
<dbReference type="InterPro" id="IPR036898">
    <property type="entry name" value="RNA_pol_Rpb7-like_N_sf"/>
</dbReference>
<evidence type="ECO:0000256" key="4">
    <source>
        <dbReference type="ARBA" id="ARBA00023163"/>
    </source>
</evidence>
<proteinExistence type="inferred from homology"/>
<keyword evidence="10" id="KW-1185">Reference proteome</keyword>